<feature type="region of interest" description="Disordered" evidence="2">
    <location>
        <begin position="316"/>
        <end position="446"/>
    </location>
</feature>
<dbReference type="Proteomes" id="UP000325849">
    <property type="component" value="Unassembled WGS sequence"/>
</dbReference>
<keyword evidence="4" id="KW-1185">Reference proteome</keyword>
<accession>A0A5N8V819</accession>
<feature type="region of interest" description="Disordered" evidence="2">
    <location>
        <begin position="4892"/>
        <end position="4929"/>
    </location>
</feature>
<feature type="region of interest" description="Disordered" evidence="2">
    <location>
        <begin position="1988"/>
        <end position="2048"/>
    </location>
</feature>
<comment type="caution">
    <text evidence="3">The sequence shown here is derived from an EMBL/GenBank/DDBJ whole genome shotgun (WGS) entry which is preliminary data.</text>
</comment>
<feature type="compositionally biased region" description="Polar residues" evidence="2">
    <location>
        <begin position="3731"/>
        <end position="3746"/>
    </location>
</feature>
<feature type="region of interest" description="Disordered" evidence="2">
    <location>
        <begin position="5434"/>
        <end position="5454"/>
    </location>
</feature>
<feature type="compositionally biased region" description="Low complexity" evidence="2">
    <location>
        <begin position="508"/>
        <end position="525"/>
    </location>
</feature>
<dbReference type="OrthoDB" id="1215854at2"/>
<evidence type="ECO:0000256" key="2">
    <source>
        <dbReference type="SAM" id="MobiDB-lite"/>
    </source>
</evidence>
<feature type="compositionally biased region" description="Gly residues" evidence="2">
    <location>
        <begin position="432"/>
        <end position="441"/>
    </location>
</feature>
<sequence length="5576" mass="599061">MAAFDDSQIRALGNQWIEAGRSLLDGLRTMHGSMQSMAAEWTGKAGRSAQVVWNGNGKHNIFEAVWEAGTTVEAIGEAILSYADELQKTVQEINRAHLIEGLAAIFGTILGFLTFPIGGLLGRFAGFIGELTSSILSTISRVGAAAAALGRAATFAADAFINGAIQLVNDVISQVLAKAAAHAPIDVHLDNLESISVLLASWLGATFGFQHPQVGTSGEVPHVGTPRPSSVPSVEGAVPHVPPTTAHVEIPRPGTPGSPSVGSLDPSVITTSHTPIPVKSLSDSVIEVPRSAAGAQGFHTGSSAPRAVAPEDSGAIAAPAGARPGTPLPGGTGRDVPVPGTTGRGPLENGTPSAPKDPVKGDATSGIPSAPGSAFLEPRPGTPSGVKTSPPSHDIDTGSLRTPADSPAVRDGLPPTATTGMHAGSGVDRGVSPGGSTGNGRGTVTSAHGFESLQERAANAGAAGSGNGLAAVAGHGGADAAPGAPMRSGGPETAGAARPSDMTSSVRSQAEAASPSTPPAGGRPAPGDRRLEVAAGRGHAEPGGTGVRTKPSGVEPEGTGRAPDSLASPASDSSAGKPHDIGSDTATPRGGGVTVETQGSRQVHGGGTDDVSGHGATEGESGIPGPSPDRSTPRTVRLVASSASLDEGRGGYTPPKMKLPGRDDEPQAVLDAPSRGGTTGTGPGKPAVTPRTGNVREDVPSATPASHAGGGREIVSSDSAAAHGSVVGDDAALAKGLSESADVEAARVATDSGTGGVGGDRRLEVGSGDGHVTPGGTGVRSKAPRVEESADTGPAPEAFGSPAAEHHDISSGAAAPRGGEDSVGAQDPLQGGAPEHTADHGAADDASGTPGHDLVPDHGLVDAATLRQEWDAFKQGHDARTGAVVEAEARTDGAPLDEAWNLGRDKWAQYNKTEPLSEREIAGARLNWRHDISEAIQAEVDRSAYVSGEALDHILDHAGQNAYKHYIQVVELRRFVTELRNVVGEARGSLHGEDLPSLGDLAQPRVYDHELNMFVRDDAHLEVGGNKTGEKPDVFRNKEEDFNPIEQWAYEKMAEFERAFASYRNSEDTGGALPRWVRDRLDGLLEGAGQDLERMAVRERDVQVAMEKHFAAIRSDNPEMVAGAVLDRVEWALRSDLRALHEEVYPAGVNAASLARWRQETAQVFEEVPGRIEREDYIFFRLKEEREYADSYLKNEDFVGDDGPQRVLGEYIDKVRKLADWHFTNRLDDIRDLGGPAMEWTSVRDDLRSGLGQAADHEGNLQVKAVQLARDFHGIVGHPEDLEAFSFHLADSTRIRAGDRYLTEGVKKYDELYAPWHDAERWLAFEKHHADRFGTELGNLQAPRPEPMSRPGNPSGSAGDGPSLPPSLEGRPEEPKSAIPAASTDHDAQVQVQAVMERGVSDVRDLTAHAPRATSGTSRVEVGVRDWLRERGSAVSDEQVSRVLGEFDGDQGFAGLPVRLRVDAVARRVVAENVLAGAVRRQGGLGDVEVSEVWRVHGELVRDLGAGFAKLSLQRRADEVAKWMVGDRALGRAGGVLRGEAGDVDVPVRQVVDRVHGDLVREHAAFGQMPVEARAQAVADRIGQERAAFIEVNKSRGVKDFVGSDQVRWVYEDRRHDGGDADFGQLTAEDGQTLLPHQTSDSPLVEAGVRDWLGQRGSAVSDEQVSRVLREFDGDRDFAGLPVHLRVDAVARRVVAENVLAGAVRRQAGLGDVEVADVWRVHGELVRDLGAGFAKLSLQRRADEVAKWMLGDRALSRVGELLRGDVRDVDVPVRQVVDRVHGDLVRESRGGAFGHMPFGARALAVADRIGQERAAFIEVNKSRGVKDFVGSDRLRWVYEDRAHAGQGADFWQQTTEERTRVVTERFPLAEHDFAGEVRDYVRERTDFVFTDAEINDAHRQLAQERPKYAQLSEQARARLVADALARPVEDLERATNSVLFRQGKDFAKSAEVYRAWNALNEEVPEAEFPQTRDEQARAVAVRVLEHRSRVPATPTQANDTRPLFPAHDTPDASVTHTPEDSHTETPGAVDVQRGTAVPEEASSSGPQVEVGVRDWLRERGSAVSDEQVSRVLREFDGDQGFAGLPVRLRVDAVARRVVAENVLAGAVRRQGGLGDVEVSEVWRVHGELVRDLGAGFAKLSLQRRADEVAKWMVGDRALGRAGGVLRGEAGDVDVPVRQVVDRVHGDLVREHAAFGQMPVEARAQAVADRIGQERAAFIEVNKSRGVKDFVGSDQVRWVYEDRRHDGGDADFGQLTAEERTRVVAERFPMTERDFVGKVSEHVRERTGFVFTEAEISKQIAKEKPKYAQMSEQAQARLVADALARPVEDLERATNKVLRDAGRNPAESAEVYRAWIALDREGEAVPLELRDEPAWVEQALDVARRVLEHRTRVPATPTRANDTRPLSPDHDTTESDAGISADLGERSEPPLPLTPESEVPRDLRLQAELPGEVNRHLVLLNEEAAPAERVIEAYHDLSASREDFAQQAWESQVQAVARYIAGLEPVAEVLAGIVLRRLQESGAYAASDTEIADAQKELVKEQADFVRLPLRAQADVVAERVVDERSLVRAVRQGGLGDAEVAEVRGAYGELRRDLGAGFEEASLQRRADEVAKRILEDRGLGRVVEMLRDEVHHEVREAEEAARRTVDEVHYALVREHGDVFRQMPLEARGQAVADRVAEERALLRQVNELRGASAYVTGAQVRWVYEDLAPEDRAALSRLTLEERARVVAEQVPSAQRGLADEVRERLKRRTEFVFSEDQIGRAHQQLVNEEAGYAWLSEQAQAQLVAEALARPVEELADAVNTLLLRDEKEPAGSAELSAIHRDLEQETRGGYFELPVAIQALLVMVRLEETRERDSAVPEPSGDSPADGAQALGHPPVVHGDAAVAAVPPAAQEFPEFEAAPGRPYRSEWETSRNLTPASPISDAFVAEVNEHLSGLKMPIATPGVIQDEHNALVASSGPGFHRQDPRARARDVAQHIARRKRPAVRGGASEPWETEGPSLRKTQRPVPAGAGEASGSGVPPVVRGTRDYVPIGTQLDQRRPPRLDPGMPPPPLPGNLRPVRFAEGWMPPYMSGRVADLLPELPPEVLRESISFGHSVRTLRGFDLALQHIADRLRQHPGIAPAALETPDGGGLLQKIDGALRGDPQVLFTDGVRFDYRTADGEKRQLLLELQVYGNWRKYRFGLGSLEKVDSMRQLASTSGRTVTNGSATGVAPSLPLGLISAAVMWHARISTMVKLGKRTGYDLQKRNEIEGQIGAPDGELVQDDVGYKVTVLDGSGRPVTLDGRPIAEDDVRRQPTTFGFGIHHGLQVRLDRSLTSAESLGEDSAPATLSLEQWLPRMARTVGFGPMRHVQEWALAHAGGAQDSVAAAQIRGFFSTENFHRLSDLLNTGRVLTEALYGGRRGTDPAGMFSVRVESGTAVLVSVAKNASMAMSVHAKMPNGRTVTSGFSLGLGVSAGPGFDGIGLGNGAFNIRGTLGVSGSGRLDQETDAGWEVAGSSKYRAATKDVATALYLVPKKVIVTTPPRRTPERPGPGLDASGRTVLLKSLPRIPATEEFWTWSLEQMTVPEARHRALGGAETVPDSGREAPLPPLYLTENEPPMLGMSRVEEITFPGGAFSREGADRHAVTVLDEFRAAVLRRVAGTVPIALDHQLHPHHPRWTSADEYTTALYNRQQVDDQLQYHSVMANLGTMSTTGVEIALVGPGRLRRTAVYLRVRASLTRRRYEGSQSNQRNSYSTPVSTSVSGQQSAAISAQAGVEAVLSLRDPAPGMGGGPLQAGTASAGVRFGVSAGVANGHAIAAALERKSTGSGVDLYRYDLALSAELGGYREIRHMVGHIFPFARLLVSELPSIALTGQPDPHTTLNPGTSGMGEVLLSVPVEHRPLKTITFTKNPPRVTAMSPQDARALALGRLQQQNRSAFSGYPYQTIAVTGAGELTAVLREVLREASGGFWRLTKDPAPELTSALRYFEASTLTGNFDETSAPSGFRTWMQVPATPLPSWNVKFALKTSVVGPPTVVTPAVNMEVSTAVGSYGMAAGRTNGTRSLFTGGQVTYSRSYTAVGPVGNHSLVASPYVLDDSQARTVRREVYEEVNRVDNRPHFLLAAPLEYRLAVDATSIGRWAQEAPFVPRSLSGASAGRTMVVENGWWGQISEPEAYKSRIVENHFGELPRYTREKWVPNPWAAESAGTSWPVNTLDTAEPLADFERQLGRLGLTEEHRAQLRAFASDRMVLAMGKAAKATGVSMPARIGRWGSESLETWVGDRKVRLRIQLLPPEDATEGGGGTFDGLGHSVSLETYREARETVQETHSRSSGATIGLATSVAAATGSAIAGTAASSYSHSGTSVQSAVRTKTTGGVRAQVVVTTQAYGEYTTPYRLRLELEVAGGTPVSVERARRLTEHFPLSLMLPGDQPSQEDVLALPRIPEFTGPRPAGHVLQALRDGTWHHVRLPGDDMPKPFVMPESGFVVRGIVGFEDLEKANDLAMGIAYDTSLALPAHGPIDDTLLARAKDTPLTRPGTGAAQSLKEATSSLALMGYLHKSLQPGGLETPQLSHRGLGGADGHLTLYSRPDFSGALLLGVADGVQFDAFRQGVNADSSSYGRGGAADHTLDAGPAVTSAAGTIQLGGLPGVQVSDSVTANLARQDLTSVSVNPGENKRGLFVAVPWQWLSSGQVHNHLKDNRPARWIRSVFGNVTRDPQIVETTTWVVGFVEEGLARQWGLITDVNFPAEVSEAWDAVGQADKAWTDADKAYMGILRTAESANLHAELARHEAGVAEFTAAAERAAAAVDQARADLRDAEPAHDGWEAEQRSRLEEAQSRLAAANGALTEASRERDAVQARLEETSGQLQDLKERAESLAAQLAEVRRGADRLTRWYQVRPTGVEKPGPVTFAAPEAPKTEVKTEAEAPKSKGKQPASPAVWQPAEDAPVHPAYATAPWQPQSAAESGEWVFDTATDHRILNATFPDGTRHVFDLHQPAVEGNGFYAAVWQAGGFQGDPGELATQVARRSQLPSGLRIDPGALFRVGDLEEEIPALFSADPELREQITRAGGRLPGALLARLADEPNLREAVLRLTLDRAHRWDDRTAEAAASLTAGHLGSEHRRGLIVVQEDGSYQLFRNDESDPHPVIVYRQADAYLAAVPRLSDTVPYDPVASAAEAQRKAMIRKGKRPETESEAYLYAAVADAVRTQPSLRGLDPHDVIRAFGIWQETTAPRIGTDAGVQALRNQQSSDLARITRVLLAEGEAQARAEASRLASQRDFPAARVHDNPVWYRLEDFTPTSLQGIWLFAVDDDGKISIGREQDVPATADDDLDGLWHRMRQVDENATLEQLKAAIHEQGPATGAAEVRGAGTTAVPPARISGELSYNHGAQQWELTDQPGRYLGNTIRTSAEPDQVRQWLSEAALRIGEQVGEPITPVMSTLEETPNTVSAVGTTGRNEEGGAPAVTPTRRRLGYRKRLALATTVWPGPVDQGVENLQSRLLAAGTGARSLVILPDQKMWALNSGGTVKWYEPTALEQVQAPQTASGVVMSIDLDPQSRVLNADPQLLAEAGADRFCDLTFGAPLGHVG</sequence>
<evidence type="ECO:0000313" key="4">
    <source>
        <dbReference type="Proteomes" id="UP000325849"/>
    </source>
</evidence>
<evidence type="ECO:0000256" key="1">
    <source>
        <dbReference type="SAM" id="Coils"/>
    </source>
</evidence>
<proteinExistence type="predicted"/>
<dbReference type="EMBL" id="VJZD01000013">
    <property type="protein sequence ID" value="MPY30752.1"/>
    <property type="molecule type" value="Genomic_DNA"/>
</dbReference>
<dbReference type="RefSeq" id="WP_152885567.1">
    <property type="nucleotide sequence ID" value="NZ_VJZD01000013.1"/>
</dbReference>
<feature type="compositionally biased region" description="Polar residues" evidence="2">
    <location>
        <begin position="5434"/>
        <end position="5443"/>
    </location>
</feature>
<feature type="compositionally biased region" description="Basic and acidic residues" evidence="2">
    <location>
        <begin position="4903"/>
        <end position="4915"/>
    </location>
</feature>
<evidence type="ECO:0000313" key="3">
    <source>
        <dbReference type="EMBL" id="MPY30752.1"/>
    </source>
</evidence>
<feature type="coiled-coil region" evidence="1">
    <location>
        <begin position="4812"/>
        <end position="4874"/>
    </location>
</feature>
<feature type="compositionally biased region" description="Low complexity" evidence="2">
    <location>
        <begin position="316"/>
        <end position="325"/>
    </location>
</feature>
<feature type="region of interest" description="Disordered" evidence="2">
    <location>
        <begin position="1337"/>
        <end position="1388"/>
    </location>
</feature>
<keyword evidence="1" id="KW-0175">Coiled coil</keyword>
<feature type="region of interest" description="Disordered" evidence="2">
    <location>
        <begin position="2390"/>
        <end position="2439"/>
    </location>
</feature>
<name>A0A5N8V819_9ACTN</name>
<feature type="compositionally biased region" description="Gly residues" evidence="2">
    <location>
        <begin position="767"/>
        <end position="778"/>
    </location>
</feature>
<reference evidence="3 4" key="1">
    <citation type="submission" date="2019-07" db="EMBL/GenBank/DDBJ databases">
        <title>New species of Amycolatopsis and Streptomyces.</title>
        <authorList>
            <person name="Duangmal K."/>
            <person name="Teo W.F.A."/>
            <person name="Lipun K."/>
        </authorList>
    </citation>
    <scope>NUCLEOTIDE SEQUENCE [LARGE SCALE GENOMIC DNA]</scope>
    <source>
        <strain evidence="3 4">NBRC 109810</strain>
    </source>
</reference>
<feature type="compositionally biased region" description="Low complexity" evidence="2">
    <location>
        <begin position="471"/>
        <end position="484"/>
    </location>
</feature>
<feature type="region of interest" description="Disordered" evidence="2">
    <location>
        <begin position="3727"/>
        <end position="3747"/>
    </location>
</feature>
<feature type="region of interest" description="Disordered" evidence="2">
    <location>
        <begin position="471"/>
        <end position="725"/>
    </location>
</feature>
<organism evidence="3 4">
    <name type="scientific">Streptomyces adustus</name>
    <dbReference type="NCBI Taxonomy" id="1609272"/>
    <lineage>
        <taxon>Bacteria</taxon>
        <taxon>Bacillati</taxon>
        <taxon>Actinomycetota</taxon>
        <taxon>Actinomycetes</taxon>
        <taxon>Kitasatosporales</taxon>
        <taxon>Streptomycetaceae</taxon>
        <taxon>Streptomyces</taxon>
    </lineage>
</organism>
<gene>
    <name evidence="3" type="ORF">FNH09_05315</name>
</gene>
<feature type="region of interest" description="Disordered" evidence="2">
    <location>
        <begin position="2960"/>
        <end position="3027"/>
    </location>
</feature>
<feature type="region of interest" description="Disordered" evidence="2">
    <location>
        <begin position="740"/>
        <end position="857"/>
    </location>
</feature>
<feature type="region of interest" description="Disordered" evidence="2">
    <location>
        <begin position="2855"/>
        <end position="2877"/>
    </location>
</feature>
<feature type="compositionally biased region" description="Basic and acidic residues" evidence="2">
    <location>
        <begin position="2965"/>
        <end position="2977"/>
    </location>
</feature>
<feature type="compositionally biased region" description="Low complexity" evidence="2">
    <location>
        <begin position="562"/>
        <end position="575"/>
    </location>
</feature>
<protein>
    <submittedName>
        <fullName evidence="3">Uncharacterized protein</fullName>
    </submittedName>
</protein>